<dbReference type="InterPro" id="IPR045667">
    <property type="entry name" value="ORC3_N"/>
</dbReference>
<dbReference type="GO" id="GO:0031410">
    <property type="term" value="C:cytoplasmic vesicle"/>
    <property type="evidence" value="ECO:0007669"/>
    <property type="project" value="UniProtKB-KW"/>
</dbReference>
<dbReference type="GO" id="GO:0070072">
    <property type="term" value="P:vacuolar proton-transporting V-type ATPase complex assembly"/>
    <property type="evidence" value="ECO:0007669"/>
    <property type="project" value="InterPro"/>
</dbReference>
<dbReference type="Pfam" id="PF07034">
    <property type="entry name" value="ORC3_N"/>
    <property type="match status" value="1"/>
</dbReference>
<dbReference type="GO" id="GO:0005634">
    <property type="term" value="C:nucleus"/>
    <property type="evidence" value="ECO:0007669"/>
    <property type="project" value="TreeGrafter"/>
</dbReference>
<dbReference type="PANTHER" id="PTHR12298:SF4">
    <property type="entry name" value="PROGRAMMED CELL DEATH PROTEIN 2"/>
    <property type="match status" value="1"/>
</dbReference>
<evidence type="ECO:0000256" key="8">
    <source>
        <dbReference type="ARBA" id="ARBA00023329"/>
    </source>
</evidence>
<keyword evidence="4" id="KW-0256">Endoplasmic reticulum</keyword>
<dbReference type="GO" id="GO:0008270">
    <property type="term" value="F:zinc ion binding"/>
    <property type="evidence" value="ECO:0007669"/>
    <property type="project" value="UniProtKB-KW"/>
</dbReference>
<evidence type="ECO:0000313" key="11">
    <source>
        <dbReference type="EMBL" id="KRX90901.1"/>
    </source>
</evidence>
<dbReference type="PROSITE" id="PS50865">
    <property type="entry name" value="ZF_MYND_2"/>
    <property type="match status" value="1"/>
</dbReference>
<keyword evidence="8" id="KW-0968">Cytoplasmic vesicle</keyword>
<dbReference type="Proteomes" id="UP000054815">
    <property type="component" value="Unassembled WGS sequence"/>
</dbReference>
<proteinExistence type="predicted"/>
<evidence type="ECO:0000256" key="6">
    <source>
        <dbReference type="ARBA" id="ARBA00022989"/>
    </source>
</evidence>
<dbReference type="InterPro" id="IPR007320">
    <property type="entry name" value="PDCD2_C"/>
</dbReference>
<dbReference type="PANTHER" id="PTHR12298">
    <property type="entry name" value="PCDC2 PROGRAMMED CELL DEATH PROTEIN 2 -RELATED"/>
    <property type="match status" value="1"/>
</dbReference>
<dbReference type="Pfam" id="PF04194">
    <property type="entry name" value="PDCD2_C"/>
    <property type="match status" value="1"/>
</dbReference>
<dbReference type="InterPro" id="IPR019013">
    <property type="entry name" value="Vma21"/>
</dbReference>
<dbReference type="Pfam" id="PF09446">
    <property type="entry name" value="VMA21"/>
    <property type="match status" value="1"/>
</dbReference>
<sequence length="1065" mass="121917">MSELSSVEFYPGKHSRLREKKIFCDACLPRGASKRELEARFDLCQTALSNLDEIYESFLKSIIEPLEQFIATSIRDAYSGLTFNGVDNKTFMPFLYCQLDEDICIAVSFFVNLENYLSNYCSTVIRLNSVVHTQTADVFEEIAKHLVTYLSDDAVDPTTTLSVVLDIVLKKIQAGRRMKPVVIILEQSYRFDGEFLNDILKSCYAIFRKINILIICFNVHGISYFSDLLNPSVIEKLNIVQYSAVVSASALDSFMLSLFSSEKMVFFLKADAVKLLTRHVLSMDSSATNLVRTYRFCMLEHFRTQRCSTFCAPSAEFENTVLHLKEADLASLVADLKLSNFLPSKRSKSETALRSAIVGAGREFFNYRIAFCDALRCLHCLSACVPGHPFATTERQLLVMAQDEDFVHSNRWKQFFDWLPNVDRDVLQSTVDKCKETILNKNGCERLKSLLDVLNNLENCWLEEEKQKKSRKGATSTTSERSQTVVQNSLFSSQQLRKKLLHNYIETSTSSCSRMNKWSQELSEQFADLLRHVSSLLFYQIAYGNSVEAIHTSIIPSASKSIQESVLNLKDTDAATILRVLLDHQAENLSVKDWFSECRSQSTKSRSSKNIQARLSSFYRMLANLEYVGFIEPFTRRGEILMKEFIPNFADQQVRATLKKLVFFSLSIIVLPLGSMFFSKRFIFENLFGFDSSKSTTFSAILAIFIVHSPFFPSKFGGKPSWLSLANIPTAEKLLCSGCSQPMVFLLQLYAPDSRIEHAFHRSLFVFICRQVGCWNGGCTTGETIKVFRSQLCRENPFYKNYPLQAYSDEGDQAVQSVRRALKSCVVCGLGGDKVCGQCRTVCYCSKEHQKFHWSTVHKQQCGGEVEQQRMQDLENDTVALLFPELELVIERETYREKDKVKERPLKERMDEYRDLCSRNGYVQNLETENEIDQYLQSDSDLIKEPDKQFKRFTSRIQQNPKQARIMLSIQRSIQIDVVRYERNGEPLWAGKDVPVEIPKCQLCGAERNFEFQIMPYLLSLMDVDSVEAGGIDWATVCVYTCSASCDLAGRDYEQEYVWKQMYNE</sequence>
<comment type="caution">
    <text evidence="11">The sequence shown here is derived from an EMBL/GenBank/DDBJ whole genome shotgun (WGS) entry which is preliminary data.</text>
</comment>
<dbReference type="AlphaFoldDB" id="A0A0V0XSK6"/>
<keyword evidence="6" id="KW-1133">Transmembrane helix</keyword>
<keyword evidence="1" id="KW-0812">Transmembrane</keyword>
<feature type="domain" description="MYND-type" evidence="10">
    <location>
        <begin position="825"/>
        <end position="862"/>
    </location>
</feature>
<gene>
    <name evidence="11" type="primary">Pdcd2</name>
    <name evidence="11" type="ORF">T4E_8985</name>
</gene>
<dbReference type="STRING" id="6337.A0A0V0XSK6"/>
<dbReference type="SUPFAM" id="SSF144232">
    <property type="entry name" value="HIT/MYND zinc finger-like"/>
    <property type="match status" value="1"/>
</dbReference>
<accession>A0A0V0XSK6</accession>
<evidence type="ECO:0000256" key="3">
    <source>
        <dbReference type="ARBA" id="ARBA00022771"/>
    </source>
</evidence>
<evidence type="ECO:0000256" key="1">
    <source>
        <dbReference type="ARBA" id="ARBA00022692"/>
    </source>
</evidence>
<evidence type="ECO:0000313" key="12">
    <source>
        <dbReference type="Proteomes" id="UP000054815"/>
    </source>
</evidence>
<dbReference type="InterPro" id="IPR002893">
    <property type="entry name" value="Znf_MYND"/>
</dbReference>
<dbReference type="PROSITE" id="PS01360">
    <property type="entry name" value="ZF_MYND_1"/>
    <property type="match status" value="1"/>
</dbReference>
<reference evidence="11 12" key="1">
    <citation type="submission" date="2015-01" db="EMBL/GenBank/DDBJ databases">
        <title>Evolution of Trichinella species and genotypes.</title>
        <authorList>
            <person name="Korhonen P.K."/>
            <person name="Edoardo P."/>
            <person name="Giuseppe L.R."/>
            <person name="Gasser R.B."/>
        </authorList>
    </citation>
    <scope>NUCLEOTIDE SEQUENCE [LARGE SCALE GENOMIC DNA]</scope>
    <source>
        <strain evidence="11">ISS141</strain>
    </source>
</reference>
<keyword evidence="5" id="KW-0862">Zinc</keyword>
<evidence type="ECO:0000256" key="4">
    <source>
        <dbReference type="ARBA" id="ARBA00022824"/>
    </source>
</evidence>
<dbReference type="Gene3D" id="6.10.140.2220">
    <property type="match status" value="1"/>
</dbReference>
<organism evidence="11 12">
    <name type="scientific">Trichinella pseudospiralis</name>
    <name type="common">Parasitic roundworm</name>
    <dbReference type="NCBI Taxonomy" id="6337"/>
    <lineage>
        <taxon>Eukaryota</taxon>
        <taxon>Metazoa</taxon>
        <taxon>Ecdysozoa</taxon>
        <taxon>Nematoda</taxon>
        <taxon>Enoplea</taxon>
        <taxon>Dorylaimia</taxon>
        <taxon>Trichinellida</taxon>
        <taxon>Trichinellidae</taxon>
        <taxon>Trichinella</taxon>
    </lineage>
</organism>
<keyword evidence="3 9" id="KW-0863">Zinc-finger</keyword>
<evidence type="ECO:0000256" key="5">
    <source>
        <dbReference type="ARBA" id="ARBA00022833"/>
    </source>
</evidence>
<evidence type="ECO:0000259" key="10">
    <source>
        <dbReference type="PROSITE" id="PS50865"/>
    </source>
</evidence>
<name>A0A0V0XSK6_TRIPS</name>
<dbReference type="Pfam" id="PF01753">
    <property type="entry name" value="zf-MYND"/>
    <property type="match status" value="1"/>
</dbReference>
<evidence type="ECO:0000256" key="2">
    <source>
        <dbReference type="ARBA" id="ARBA00022723"/>
    </source>
</evidence>
<evidence type="ECO:0000256" key="9">
    <source>
        <dbReference type="PROSITE-ProRule" id="PRU00134"/>
    </source>
</evidence>
<protein>
    <submittedName>
        <fullName evidence="11">Programmed cell death protein 2</fullName>
    </submittedName>
</protein>
<keyword evidence="7" id="KW-0472">Membrane</keyword>
<evidence type="ECO:0000256" key="7">
    <source>
        <dbReference type="ARBA" id="ARBA00023136"/>
    </source>
</evidence>
<keyword evidence="2" id="KW-0479">Metal-binding</keyword>
<dbReference type="EMBL" id="JYDU01000152">
    <property type="protein sequence ID" value="KRX90901.1"/>
    <property type="molecule type" value="Genomic_DNA"/>
</dbReference>